<protein>
    <submittedName>
        <fullName evidence="4">PhoD-like phosphatase</fullName>
    </submittedName>
</protein>
<dbReference type="Gene3D" id="3.60.21.10">
    <property type="match status" value="1"/>
</dbReference>
<comment type="caution">
    <text evidence="4">The sequence shown here is derived from an EMBL/GenBank/DDBJ whole genome shotgun (WGS) entry which is preliminary data.</text>
</comment>
<dbReference type="PANTHER" id="PTHR22953">
    <property type="entry name" value="ACID PHOSPHATASE RELATED"/>
    <property type="match status" value="1"/>
</dbReference>
<proteinExistence type="predicted"/>
<feature type="region of interest" description="Disordered" evidence="2">
    <location>
        <begin position="33"/>
        <end position="69"/>
    </location>
</feature>
<evidence type="ECO:0000256" key="2">
    <source>
        <dbReference type="SAM" id="MobiDB-lite"/>
    </source>
</evidence>
<dbReference type="InterPro" id="IPR029052">
    <property type="entry name" value="Metallo-depent_PP-like"/>
</dbReference>
<dbReference type="InterPro" id="IPR008963">
    <property type="entry name" value="Purple_acid_Pase-like_N"/>
</dbReference>
<dbReference type="SUPFAM" id="SSF56300">
    <property type="entry name" value="Metallo-dependent phosphatases"/>
    <property type="match status" value="1"/>
</dbReference>
<accession>A0A150J4M0</accession>
<dbReference type="InterPro" id="IPR004843">
    <property type="entry name" value="Calcineurin-like_PHP"/>
</dbReference>
<dbReference type="GO" id="GO:0046872">
    <property type="term" value="F:metal ion binding"/>
    <property type="evidence" value="ECO:0007669"/>
    <property type="project" value="InterPro"/>
</dbReference>
<dbReference type="AlphaFoldDB" id="A0A150J4M0"/>
<evidence type="ECO:0000259" key="3">
    <source>
        <dbReference type="Pfam" id="PF00149"/>
    </source>
</evidence>
<sequence>MKKKTLFLIFLLLFFLITLSFVVWDLSGRESTFTPSNSQEHSQGTNNADISDNPVNKETTKTQAKQNKGVNTNQKNDFLSVAEFTENNIGSTILGRPTDKSIALNIIASKGMEAYVEYGTAPAIYSQKTSIFASVDGDPIVVDIENLEPDTEYYYRVSYRKWGGEFIAGKVYSFHTARESGSTFIFAVQGDSHPERIGIMYNPELYKITMNNVLLDHPDFYFTIGDDFSIDNLIQKDTLNQELVDRIYLNQRNYLGIIGSSVPLFLVNGNHEQAAMYLLDGTLNNAAVLAAKSRIKNYALPTPDDFYSGDMEEVEFVGFLRDYYAFEWGDALFVVIDPYWHSDVSVDNIPGNDHIDTKRDMWNITLGDEQYQWFKKTLEESDATYKFVFTHHVLGTGRGGIENAKLYEWGGYGRNGLWEFDEKRPNWELPIHQLMVENNVTIFFQGHDHLFAYQKLDGIIYQTLPNPADDTYNAFNKDAYKTGDTLPNSGYMRITVSPERVNVEYVRSFLPGDGTNGEIAYNYEVLS</sequence>
<dbReference type="EMBL" id="LNGC01000034">
    <property type="protein sequence ID" value="KYC52088.1"/>
    <property type="molecule type" value="Genomic_DNA"/>
</dbReference>
<evidence type="ECO:0000256" key="1">
    <source>
        <dbReference type="ARBA" id="ARBA00022729"/>
    </source>
</evidence>
<dbReference type="Pfam" id="PF00149">
    <property type="entry name" value="Metallophos"/>
    <property type="match status" value="1"/>
</dbReference>
<dbReference type="SUPFAM" id="SSF49363">
    <property type="entry name" value="Purple acid phosphatase, N-terminal domain"/>
    <property type="match status" value="1"/>
</dbReference>
<reference evidence="4 5" key="1">
    <citation type="journal article" date="2016" name="ISME J.">
        <title>Chasing the elusive Euryarchaeota class WSA2: genomes reveal a uniquely fastidious methyl-reducing methanogen.</title>
        <authorList>
            <person name="Nobu M.K."/>
            <person name="Narihiro T."/>
            <person name="Kuroda K."/>
            <person name="Mei R."/>
            <person name="Liu W.T."/>
        </authorList>
    </citation>
    <scope>NUCLEOTIDE SEQUENCE [LARGE SCALE GENOMIC DNA]</scope>
    <source>
        <strain evidence="4">U1lsi0528_Bin055</strain>
    </source>
</reference>
<keyword evidence="1" id="KW-0732">Signal</keyword>
<evidence type="ECO:0000313" key="5">
    <source>
        <dbReference type="Proteomes" id="UP000075398"/>
    </source>
</evidence>
<organism evidence="4 5">
    <name type="scientific">Candidatus Methanofastidiosum methylothiophilum</name>
    <dbReference type="NCBI Taxonomy" id="1705564"/>
    <lineage>
        <taxon>Archaea</taxon>
        <taxon>Methanobacteriati</taxon>
        <taxon>Methanobacteriota</taxon>
        <taxon>Stenosarchaea group</taxon>
        <taxon>Candidatus Methanofastidiosia</taxon>
        <taxon>Candidatus Methanofastidiosales</taxon>
        <taxon>Candidatus Methanofastidiosaceae</taxon>
        <taxon>Candidatus Methanofastidiosum</taxon>
    </lineage>
</organism>
<name>A0A150J4M0_9EURY</name>
<dbReference type="InterPro" id="IPR039331">
    <property type="entry name" value="PAPs-like"/>
</dbReference>
<dbReference type="PANTHER" id="PTHR22953:SF153">
    <property type="entry name" value="PURPLE ACID PHOSPHATASE"/>
    <property type="match status" value="1"/>
</dbReference>
<dbReference type="Proteomes" id="UP000075398">
    <property type="component" value="Unassembled WGS sequence"/>
</dbReference>
<dbReference type="GO" id="GO:0003993">
    <property type="term" value="F:acid phosphatase activity"/>
    <property type="evidence" value="ECO:0007669"/>
    <property type="project" value="InterPro"/>
</dbReference>
<evidence type="ECO:0000313" key="4">
    <source>
        <dbReference type="EMBL" id="KYC52088.1"/>
    </source>
</evidence>
<gene>
    <name evidence="4" type="ORF">AMQ22_00992</name>
</gene>
<feature type="domain" description="Calcineurin-like phosphoesterase" evidence="3">
    <location>
        <begin position="186"/>
        <end position="449"/>
    </location>
</feature>